<keyword evidence="2 6" id="KW-0812">Transmembrane</keyword>
<feature type="transmembrane region" description="Helical" evidence="6">
    <location>
        <begin position="164"/>
        <end position="186"/>
    </location>
</feature>
<evidence type="ECO:0000256" key="1">
    <source>
        <dbReference type="ARBA" id="ARBA00004141"/>
    </source>
</evidence>
<dbReference type="EMBL" id="BAUT01000062">
    <property type="protein sequence ID" value="GAE27727.1"/>
    <property type="molecule type" value="Genomic_DNA"/>
</dbReference>
<dbReference type="InterPro" id="IPR001182">
    <property type="entry name" value="FtsW/RodA"/>
</dbReference>
<dbReference type="AlphaFoldDB" id="W4Q6U6"/>
<evidence type="ECO:0000256" key="2">
    <source>
        <dbReference type="ARBA" id="ARBA00022692"/>
    </source>
</evidence>
<dbReference type="PANTHER" id="PTHR30474:SF1">
    <property type="entry name" value="PEPTIDOGLYCAN GLYCOSYLTRANSFERASE MRDB"/>
    <property type="match status" value="1"/>
</dbReference>
<feature type="transmembrane region" description="Helical" evidence="6">
    <location>
        <begin position="109"/>
        <end position="127"/>
    </location>
</feature>
<keyword evidence="5 6" id="KW-0472">Membrane</keyword>
<accession>W4Q6U6</accession>
<dbReference type="Proteomes" id="UP000018890">
    <property type="component" value="Unassembled WGS sequence"/>
</dbReference>
<gene>
    <name evidence="7" type="ORF">JCM9140_3884</name>
</gene>
<dbReference type="GO" id="GO:0005886">
    <property type="term" value="C:plasma membrane"/>
    <property type="evidence" value="ECO:0007669"/>
    <property type="project" value="TreeGrafter"/>
</dbReference>
<feature type="transmembrane region" description="Helical" evidence="6">
    <location>
        <begin position="79"/>
        <end position="97"/>
    </location>
</feature>
<sequence>MTSSPFEPFVKKVTSKVKSKEAHEMIKKELTHHLQELSHSYQKIELTKEEADEKAVQAMGNPFSIGTNLNRLHKPKMDWIVLALFVAIVAVSFLQLLGLEYEVYVGRHALFYSIAILALVGFLFFDYRKLKNLWMFFYGAGFTLLVSTYLFGNMMNGATRWLTIGGFTLDVTLTLFLFFLAWAGLLDRINVWNSVNKQVLLIVLFWAPIFVYLQLPHVMLSIIYFFSVGIMFAVSRVHKKIAINIVGFTLGMGFIFIGFMIFTGRGSYFFARMSSFLYPERDPYGAGYMYFLVKDLLSQAGWFGNGFINDGNRQALPGAHTDMAFPNVVYSLGWVFGIFLCIMLLIFIWRISSNAFKTKDLFGRLIVIGGATFIAVPTLWNILMGLGFAPIMEVSLPFISYGGSMLLFYNAVLGLILNVYRRKDLVEPTI</sequence>
<evidence type="ECO:0000256" key="5">
    <source>
        <dbReference type="ARBA" id="ARBA00023136"/>
    </source>
</evidence>
<keyword evidence="8" id="KW-1185">Reference proteome</keyword>
<feature type="transmembrane region" description="Helical" evidence="6">
    <location>
        <begin position="361"/>
        <end position="386"/>
    </location>
</feature>
<feature type="transmembrane region" description="Helical" evidence="6">
    <location>
        <begin position="398"/>
        <end position="420"/>
    </location>
</feature>
<dbReference type="GO" id="GO:0015648">
    <property type="term" value="F:lipid-linked peptidoglycan transporter activity"/>
    <property type="evidence" value="ECO:0007669"/>
    <property type="project" value="TreeGrafter"/>
</dbReference>
<dbReference type="OrthoDB" id="2192428at2"/>
<feature type="transmembrane region" description="Helical" evidence="6">
    <location>
        <begin position="328"/>
        <end position="349"/>
    </location>
</feature>
<dbReference type="GO" id="GO:0008360">
    <property type="term" value="P:regulation of cell shape"/>
    <property type="evidence" value="ECO:0007669"/>
    <property type="project" value="UniProtKB-KW"/>
</dbReference>
<organism evidence="7 8">
    <name type="scientific">Halalkalibacter wakoensis JCM 9140</name>
    <dbReference type="NCBI Taxonomy" id="1236970"/>
    <lineage>
        <taxon>Bacteria</taxon>
        <taxon>Bacillati</taxon>
        <taxon>Bacillota</taxon>
        <taxon>Bacilli</taxon>
        <taxon>Bacillales</taxon>
        <taxon>Bacillaceae</taxon>
        <taxon>Halalkalibacter</taxon>
    </lineage>
</organism>
<evidence type="ECO:0000313" key="8">
    <source>
        <dbReference type="Proteomes" id="UP000018890"/>
    </source>
</evidence>
<comment type="subcellular location">
    <subcellularLocation>
        <location evidence="1">Membrane</location>
        <topology evidence="1">Multi-pass membrane protein</topology>
    </subcellularLocation>
</comment>
<keyword evidence="7" id="KW-0132">Cell division</keyword>
<feature type="transmembrane region" description="Helical" evidence="6">
    <location>
        <begin position="221"/>
        <end position="238"/>
    </location>
</feature>
<keyword evidence="4 6" id="KW-1133">Transmembrane helix</keyword>
<dbReference type="GO" id="GO:0032153">
    <property type="term" value="C:cell division site"/>
    <property type="evidence" value="ECO:0007669"/>
    <property type="project" value="TreeGrafter"/>
</dbReference>
<comment type="caution">
    <text evidence="7">The sequence shown here is derived from an EMBL/GenBank/DDBJ whole genome shotgun (WGS) entry which is preliminary data.</text>
</comment>
<protein>
    <submittedName>
        <fullName evidence="7">Cell division protein FtsW</fullName>
    </submittedName>
</protein>
<evidence type="ECO:0000313" key="7">
    <source>
        <dbReference type="EMBL" id="GAE27727.1"/>
    </source>
</evidence>
<reference evidence="7" key="1">
    <citation type="journal article" date="2014" name="Genome Announc.">
        <title>Draft Genome Sequences of Three Alkaliphilic Bacillus Strains, Bacillus wakoensis JCM 9140T, Bacillus akibai JCM 9157T, and Bacillus hemicellulosilyticus JCM 9152T.</title>
        <authorList>
            <person name="Yuki M."/>
            <person name="Oshima K."/>
            <person name="Suda W."/>
            <person name="Oshida Y."/>
            <person name="Kitamura K."/>
            <person name="Iida T."/>
            <person name="Hattori M."/>
            <person name="Ohkuma M."/>
        </authorList>
    </citation>
    <scope>NUCLEOTIDE SEQUENCE [LARGE SCALE GENOMIC DNA]</scope>
    <source>
        <strain evidence="7">JCM 9140</strain>
    </source>
</reference>
<evidence type="ECO:0000256" key="4">
    <source>
        <dbReference type="ARBA" id="ARBA00022989"/>
    </source>
</evidence>
<dbReference type="GO" id="GO:0051301">
    <property type="term" value="P:cell division"/>
    <property type="evidence" value="ECO:0007669"/>
    <property type="project" value="UniProtKB-KW"/>
</dbReference>
<dbReference type="RefSeq" id="WP_034749378.1">
    <property type="nucleotide sequence ID" value="NZ_BAUT01000062.1"/>
</dbReference>
<evidence type="ECO:0000256" key="3">
    <source>
        <dbReference type="ARBA" id="ARBA00022960"/>
    </source>
</evidence>
<dbReference type="PANTHER" id="PTHR30474">
    <property type="entry name" value="CELL CYCLE PROTEIN"/>
    <property type="match status" value="1"/>
</dbReference>
<keyword evidence="7" id="KW-0131">Cell cycle</keyword>
<feature type="transmembrane region" description="Helical" evidence="6">
    <location>
        <begin position="245"/>
        <end position="271"/>
    </location>
</feature>
<evidence type="ECO:0000256" key="6">
    <source>
        <dbReference type="SAM" id="Phobius"/>
    </source>
</evidence>
<feature type="transmembrane region" description="Helical" evidence="6">
    <location>
        <begin position="198"/>
        <end position="215"/>
    </location>
</feature>
<proteinExistence type="predicted"/>
<feature type="transmembrane region" description="Helical" evidence="6">
    <location>
        <begin position="134"/>
        <end position="152"/>
    </location>
</feature>
<dbReference type="Pfam" id="PF01098">
    <property type="entry name" value="FTSW_RODA_SPOVE"/>
    <property type="match status" value="1"/>
</dbReference>
<keyword evidence="3" id="KW-0133">Cell shape</keyword>
<dbReference type="STRING" id="1236970.JCM9140_3884"/>
<name>W4Q6U6_9BACI</name>